<reference evidence="2" key="1">
    <citation type="submission" date="2020-09" db="EMBL/GenBank/DDBJ databases">
        <title>Streptomyces canutascabiei sp. nov., which causes potato common scab and is distributed across the world.</title>
        <authorList>
            <person name="Nguyen H.P."/>
            <person name="Weisberg A.J."/>
            <person name="Chang J.H."/>
            <person name="Clarke C.R."/>
        </authorList>
    </citation>
    <scope>NUCLEOTIDE SEQUENCE</scope>
    <source>
        <strain evidence="2">ID-01-6.2a</strain>
    </source>
</reference>
<dbReference type="Pfam" id="PF10117">
    <property type="entry name" value="McrBC"/>
    <property type="match status" value="1"/>
</dbReference>
<protein>
    <submittedName>
        <fullName evidence="2">Restriction endonuclease</fullName>
    </submittedName>
</protein>
<organism evidence="2 3">
    <name type="scientific">Streptomyces caniscabiei</name>
    <dbReference type="NCBI Taxonomy" id="2746961"/>
    <lineage>
        <taxon>Bacteria</taxon>
        <taxon>Bacillati</taxon>
        <taxon>Actinomycetota</taxon>
        <taxon>Actinomycetes</taxon>
        <taxon>Kitasatosporales</taxon>
        <taxon>Streptomycetaceae</taxon>
        <taxon>Streptomyces</taxon>
    </lineage>
</organism>
<dbReference type="RefSeq" id="WP_192335528.1">
    <property type="nucleotide sequence ID" value="NZ_CP119182.1"/>
</dbReference>
<dbReference type="PANTHER" id="PTHR38733:SF1">
    <property type="entry name" value="TYPE IV METHYL-DIRECTED RESTRICTION ENZYME ECOKMCRBC"/>
    <property type="match status" value="1"/>
</dbReference>
<dbReference type="EMBL" id="JACYXT010000012">
    <property type="protein sequence ID" value="MBD9726746.1"/>
    <property type="molecule type" value="Genomic_DNA"/>
</dbReference>
<dbReference type="InterPro" id="IPR019292">
    <property type="entry name" value="McrC"/>
</dbReference>
<name>A0A927QHR4_9ACTN</name>
<dbReference type="GeneID" id="79930382"/>
<sequence length="461" mass="48186">MTTALPGAGAGAGAGPGAAGAGTGAGAGAGAGTRAGKPAAPSLRLTVDETGPGTVRELTADQVAGLLSAPGAVRLTPAPGGRWRVAGKQKVGLVRLRTPAGEAIELLLRPKLPVRDLLFLLSHSPTDPWHAEREQVTAATADELLPALADLLARVARRTLESGVLHGYRTVEEDLPLIRGRVRTADQLRRVGLPLPVAVRYDDHTPDIAENRLLLAALQLAARLPGVPARTRFALRHLGDHLRGVRLLHPGAPLPGWTPTRLNARYAPALRLAELLLTHRSVQPEGGAPLPTDGFLLDMPAVFERFLTATLTAALARHGVRCAAQETHHRLDEAARVPFRPDLVLYRGGRPVSVADAKYAYVTPTAPPTSHLYQLLAYCTALGLPHGHLIYAAATSAAGAGPAPHVVRQSGITVTAHTLDLAVPPATLLADVTTLAERIAGERIAGERIAPGRTATAPAPD</sequence>
<evidence type="ECO:0000313" key="3">
    <source>
        <dbReference type="Proteomes" id="UP000661025"/>
    </source>
</evidence>
<evidence type="ECO:0000256" key="1">
    <source>
        <dbReference type="SAM" id="MobiDB-lite"/>
    </source>
</evidence>
<feature type="compositionally biased region" description="Gly residues" evidence="1">
    <location>
        <begin position="8"/>
        <end position="33"/>
    </location>
</feature>
<accession>A0A927QHR4</accession>
<evidence type="ECO:0000313" key="2">
    <source>
        <dbReference type="EMBL" id="MBD9726746.1"/>
    </source>
</evidence>
<dbReference type="AlphaFoldDB" id="A0A927QHR4"/>
<proteinExistence type="predicted"/>
<keyword evidence="2" id="KW-0255">Endonuclease</keyword>
<keyword evidence="2" id="KW-0540">Nuclease</keyword>
<dbReference type="PANTHER" id="PTHR38733">
    <property type="entry name" value="PROTEIN MCRC"/>
    <property type="match status" value="1"/>
</dbReference>
<dbReference type="Proteomes" id="UP000661025">
    <property type="component" value="Unassembled WGS sequence"/>
</dbReference>
<gene>
    <name evidence="2" type="ORF">IHE70_26780</name>
</gene>
<feature type="region of interest" description="Disordered" evidence="1">
    <location>
        <begin position="1"/>
        <end position="49"/>
    </location>
</feature>
<comment type="caution">
    <text evidence="2">The sequence shown here is derived from an EMBL/GenBank/DDBJ whole genome shotgun (WGS) entry which is preliminary data.</text>
</comment>
<keyword evidence="2" id="KW-0378">Hydrolase</keyword>
<dbReference type="GO" id="GO:0004519">
    <property type="term" value="F:endonuclease activity"/>
    <property type="evidence" value="ECO:0007669"/>
    <property type="project" value="UniProtKB-KW"/>
</dbReference>